<keyword evidence="1" id="KW-1133">Transmembrane helix</keyword>
<evidence type="ECO:0000313" key="3">
    <source>
        <dbReference type="Proteomes" id="UP000244928"/>
    </source>
</evidence>
<gene>
    <name evidence="2" type="ORF">A6035_16915</name>
</gene>
<dbReference type="RefSeq" id="WP_108848933.1">
    <property type="nucleotide sequence ID" value="NZ_CP015449.1"/>
</dbReference>
<evidence type="ECO:0000313" key="2">
    <source>
        <dbReference type="EMBL" id="AWH93578.1"/>
    </source>
</evidence>
<proteinExistence type="predicted"/>
<evidence type="ECO:0000256" key="1">
    <source>
        <dbReference type="SAM" id="Phobius"/>
    </source>
</evidence>
<accession>A0A2S1RBC1</accession>
<keyword evidence="1" id="KW-0812">Transmembrane</keyword>
<dbReference type="AlphaFoldDB" id="A0A2S1RBC1"/>
<dbReference type="Proteomes" id="UP000244928">
    <property type="component" value="Chromosome"/>
</dbReference>
<dbReference type="KEGG" id="dlu:A6035_16915"/>
<feature type="transmembrane region" description="Helical" evidence="1">
    <location>
        <begin position="102"/>
        <end position="126"/>
    </location>
</feature>
<name>A0A2S1RBC1_9ACTN</name>
<protein>
    <submittedName>
        <fullName evidence="2">Uncharacterized protein</fullName>
    </submittedName>
</protein>
<reference evidence="2 3" key="1">
    <citation type="submission" date="2016-04" db="EMBL/GenBank/DDBJ databases">
        <title>Complete genome sequence of Dietzia lutea YIM 80766T, a strain isolated from desert soil in Egypt.</title>
        <authorList>
            <person name="Zhao J."/>
            <person name="Hu B."/>
            <person name="Geng S."/>
            <person name="Nie Y."/>
            <person name="Tang Y."/>
        </authorList>
    </citation>
    <scope>NUCLEOTIDE SEQUENCE [LARGE SCALE GENOMIC DNA]</scope>
    <source>
        <strain evidence="2 3">YIM 80766</strain>
    </source>
</reference>
<dbReference type="OrthoDB" id="4774281at2"/>
<feature type="transmembrane region" description="Helical" evidence="1">
    <location>
        <begin position="29"/>
        <end position="51"/>
    </location>
</feature>
<dbReference type="EMBL" id="CP015449">
    <property type="protein sequence ID" value="AWH93578.1"/>
    <property type="molecule type" value="Genomic_DNA"/>
</dbReference>
<sequence>MTSAEFGEINDPLERLERNERQGNQAFRFVLLSTLAVVVLAVVIVLIRGGIGDECVDQGALCLTSDRVEVVIIPLLLSIVLAITSAVKTYRRWQARIRWRPWLYATYAMWMVTTAYLLISSSAVFVQRG</sequence>
<keyword evidence="1" id="KW-0472">Membrane</keyword>
<feature type="transmembrane region" description="Helical" evidence="1">
    <location>
        <begin position="71"/>
        <end position="90"/>
    </location>
</feature>
<organism evidence="2 3">
    <name type="scientific">Dietzia lutea</name>
    <dbReference type="NCBI Taxonomy" id="546160"/>
    <lineage>
        <taxon>Bacteria</taxon>
        <taxon>Bacillati</taxon>
        <taxon>Actinomycetota</taxon>
        <taxon>Actinomycetes</taxon>
        <taxon>Mycobacteriales</taxon>
        <taxon>Dietziaceae</taxon>
        <taxon>Dietzia</taxon>
    </lineage>
</organism>
<keyword evidence="3" id="KW-1185">Reference proteome</keyword>